<comment type="caution">
    <text evidence="11">The sequence shown here is derived from an EMBL/GenBank/DDBJ whole genome shotgun (WGS) entry which is preliminary data.</text>
</comment>
<dbReference type="AlphaFoldDB" id="A0A9P5ZIV3"/>
<keyword evidence="12" id="KW-1185">Reference proteome</keyword>
<evidence type="ECO:0000313" key="11">
    <source>
        <dbReference type="EMBL" id="KAF9487873.1"/>
    </source>
</evidence>
<evidence type="ECO:0000256" key="8">
    <source>
        <dbReference type="ARBA" id="ARBA00023136"/>
    </source>
</evidence>
<feature type="transmembrane region" description="Helical" evidence="10">
    <location>
        <begin position="59"/>
        <end position="77"/>
    </location>
</feature>
<dbReference type="GO" id="GO:0005886">
    <property type="term" value="C:plasma membrane"/>
    <property type="evidence" value="ECO:0007669"/>
    <property type="project" value="TreeGrafter"/>
</dbReference>
<feature type="transmembrane region" description="Helical" evidence="10">
    <location>
        <begin position="549"/>
        <end position="572"/>
    </location>
</feature>
<dbReference type="GO" id="GO:1990573">
    <property type="term" value="P:potassium ion import across plasma membrane"/>
    <property type="evidence" value="ECO:0007669"/>
    <property type="project" value="TreeGrafter"/>
</dbReference>
<dbReference type="InterPro" id="IPR004773">
    <property type="entry name" value="K/Na_transp_Trk1/HKT1"/>
</dbReference>
<evidence type="ECO:0000256" key="9">
    <source>
        <dbReference type="SAM" id="MobiDB-lite"/>
    </source>
</evidence>
<dbReference type="InterPro" id="IPR051143">
    <property type="entry name" value="TrkH_K-transport"/>
</dbReference>
<dbReference type="Pfam" id="PF02386">
    <property type="entry name" value="TrkH"/>
    <property type="match status" value="1"/>
</dbReference>
<evidence type="ECO:0000256" key="2">
    <source>
        <dbReference type="ARBA" id="ARBA00022448"/>
    </source>
</evidence>
<keyword evidence="4 10" id="KW-0812">Transmembrane</keyword>
<evidence type="ECO:0000313" key="12">
    <source>
        <dbReference type="Proteomes" id="UP000807025"/>
    </source>
</evidence>
<keyword evidence="8 10" id="KW-0472">Membrane</keyword>
<dbReference type="GO" id="GO:0030007">
    <property type="term" value="P:intracellular potassium ion homeostasis"/>
    <property type="evidence" value="ECO:0007669"/>
    <property type="project" value="TreeGrafter"/>
</dbReference>
<keyword evidence="2" id="KW-0813">Transport</keyword>
<evidence type="ECO:0000256" key="1">
    <source>
        <dbReference type="ARBA" id="ARBA00004141"/>
    </source>
</evidence>
<gene>
    <name evidence="11" type="ORF">BDN71DRAFT_1594254</name>
</gene>
<feature type="compositionally biased region" description="Polar residues" evidence="9">
    <location>
        <begin position="281"/>
        <end position="295"/>
    </location>
</feature>
<dbReference type="Proteomes" id="UP000807025">
    <property type="component" value="Unassembled WGS sequence"/>
</dbReference>
<dbReference type="GO" id="GO:0140107">
    <property type="term" value="F:high-affinity potassium ion transmembrane transporter activity"/>
    <property type="evidence" value="ECO:0007669"/>
    <property type="project" value="TreeGrafter"/>
</dbReference>
<keyword evidence="6 10" id="KW-1133">Transmembrane helix</keyword>
<dbReference type="PANTHER" id="PTHR31064">
    <property type="entry name" value="POTASSIUM TRANSPORT PROTEIN DDB_G0292412-RELATED"/>
    <property type="match status" value="1"/>
</dbReference>
<feature type="transmembrane region" description="Helical" evidence="10">
    <location>
        <begin position="487"/>
        <end position="507"/>
    </location>
</feature>
<evidence type="ECO:0000256" key="7">
    <source>
        <dbReference type="ARBA" id="ARBA00023065"/>
    </source>
</evidence>
<sequence length="823" mass="92094">MAGNTSLVTSDIAPAFFLTIHSPFELPPVIRYSVPDIMGTPSLVGAWDYVQRNLNFFRIHLIIFTIIPLLSSLVLYLSNGENKISYIDALFNCVSAMSQVILFLQMCVGSPVVVSWVMVYIRRRYFVKKFQHIIKAASINSQLRRANLPRQRTHLYIPWPLSLFRDRKNKPIVVAPPDPMVKLDAPPKRPGILTKSQQIAQAHSARPQSLRSRRLSDPGVFPSIHGIRLCSATMEHHAEPMIDTLQRAETQFTNGMSRVTFLPSQITPAQNSAWSRPRRPTSMQTRSSLQPSYLTSRSLQSAKDTHFGGFPSPFVLLQRLITYLRQRYASPRSLPTLSSSAINSNNLKFDDFMPPLPPIHDKGAFKLGDPPSAPVSYVSFPPIIGRNSMFHLLTEEQLEELGGVEYRALTALLWIIAFYHIGVQLVAFIMMAPYMSIGRFSSSFVPPQLHQRVSPTWFSLFLSVSAYTNAGLSLVDQSMVPFQRAYLTVIVVIFLILAGNTAFPIFLRFSRWCLSRTVPAGSQSYETLRFLLDHPRRCYIYLFPSHQTWFLLTIVISLTITDWVFFLVLDIGNGAVSSIPVGTRILVGALQAVSVRAAGFAAVSLLALVPAVKVLYLIMMYVSVYPIAMSIRATNVYEEQSLGIFDGEEDGEFHFQPVGSRATVWSQYLSLHARRLLAFDMWWLAFALFLLCIIERASLNDENAPWFNTFSLMFDLVSAYGSVGMSLGIPTENYSLSGALRPLSKLIVCIVMLRGRHRSLPVAIDRAIMLPAEFERHHVDEKGGMSGFSPRSPLMASPYTIGGYSIGGRPLPTGRGRSGHISS</sequence>
<protein>
    <submittedName>
        <fullName evidence="11">TrkH-domain-containing protein</fullName>
    </submittedName>
</protein>
<name>A0A9P5ZIV3_PLEER</name>
<evidence type="ECO:0000256" key="10">
    <source>
        <dbReference type="SAM" id="Phobius"/>
    </source>
</evidence>
<keyword evidence="7" id="KW-0406">Ion transport</keyword>
<dbReference type="OrthoDB" id="9999863at2759"/>
<dbReference type="PANTHER" id="PTHR31064:SF30">
    <property type="entry name" value="HIGH-AFFINITY POTASSIUM TRANSPORT PROTEIN-RELATED"/>
    <property type="match status" value="1"/>
</dbReference>
<comment type="subcellular location">
    <subcellularLocation>
        <location evidence="1">Membrane</location>
        <topology evidence="1">Multi-pass membrane protein</topology>
    </subcellularLocation>
</comment>
<reference evidence="11" key="1">
    <citation type="submission" date="2020-11" db="EMBL/GenBank/DDBJ databases">
        <authorList>
            <consortium name="DOE Joint Genome Institute"/>
            <person name="Ahrendt S."/>
            <person name="Riley R."/>
            <person name="Andreopoulos W."/>
            <person name="Labutti K."/>
            <person name="Pangilinan J."/>
            <person name="Ruiz-Duenas F.J."/>
            <person name="Barrasa J.M."/>
            <person name="Sanchez-Garcia M."/>
            <person name="Camarero S."/>
            <person name="Miyauchi S."/>
            <person name="Serrano A."/>
            <person name="Linde D."/>
            <person name="Babiker R."/>
            <person name="Drula E."/>
            <person name="Ayuso-Fernandez I."/>
            <person name="Pacheco R."/>
            <person name="Padilla G."/>
            <person name="Ferreira P."/>
            <person name="Barriuso J."/>
            <person name="Kellner H."/>
            <person name="Castanera R."/>
            <person name="Alfaro M."/>
            <person name="Ramirez L."/>
            <person name="Pisabarro A.G."/>
            <person name="Kuo A."/>
            <person name="Tritt A."/>
            <person name="Lipzen A."/>
            <person name="He G."/>
            <person name="Yan M."/>
            <person name="Ng V."/>
            <person name="Cullen D."/>
            <person name="Martin F."/>
            <person name="Rosso M.-N."/>
            <person name="Henrissat B."/>
            <person name="Hibbett D."/>
            <person name="Martinez A.T."/>
            <person name="Grigoriev I.V."/>
        </authorList>
    </citation>
    <scope>NUCLEOTIDE SEQUENCE</scope>
    <source>
        <strain evidence="11">ATCC 90797</strain>
    </source>
</reference>
<feature type="transmembrane region" description="Helical" evidence="10">
    <location>
        <begin position="97"/>
        <end position="121"/>
    </location>
</feature>
<evidence type="ECO:0000256" key="6">
    <source>
        <dbReference type="ARBA" id="ARBA00022989"/>
    </source>
</evidence>
<keyword evidence="5" id="KW-0630">Potassium</keyword>
<organism evidence="11 12">
    <name type="scientific">Pleurotus eryngii</name>
    <name type="common">Boletus of the steppes</name>
    <dbReference type="NCBI Taxonomy" id="5323"/>
    <lineage>
        <taxon>Eukaryota</taxon>
        <taxon>Fungi</taxon>
        <taxon>Dikarya</taxon>
        <taxon>Basidiomycota</taxon>
        <taxon>Agaricomycotina</taxon>
        <taxon>Agaricomycetes</taxon>
        <taxon>Agaricomycetidae</taxon>
        <taxon>Agaricales</taxon>
        <taxon>Pleurotineae</taxon>
        <taxon>Pleurotaceae</taxon>
        <taxon>Pleurotus</taxon>
    </lineage>
</organism>
<evidence type="ECO:0000256" key="5">
    <source>
        <dbReference type="ARBA" id="ARBA00022958"/>
    </source>
</evidence>
<feature type="region of interest" description="Disordered" evidence="9">
    <location>
        <begin position="267"/>
        <end position="295"/>
    </location>
</feature>
<accession>A0A9P5ZIV3</accession>
<dbReference type="EMBL" id="MU154744">
    <property type="protein sequence ID" value="KAF9487873.1"/>
    <property type="molecule type" value="Genomic_DNA"/>
</dbReference>
<keyword evidence="3" id="KW-0633">Potassium transport</keyword>
<dbReference type="NCBIfam" id="TIGR00934">
    <property type="entry name" value="2a38euk"/>
    <property type="match status" value="1"/>
</dbReference>
<evidence type="ECO:0000256" key="3">
    <source>
        <dbReference type="ARBA" id="ARBA00022538"/>
    </source>
</evidence>
<dbReference type="InterPro" id="IPR003445">
    <property type="entry name" value="Cat_transpt"/>
</dbReference>
<feature type="transmembrane region" description="Helical" evidence="10">
    <location>
        <begin position="593"/>
        <end position="619"/>
    </location>
</feature>
<feature type="transmembrane region" description="Helical" evidence="10">
    <location>
        <begin position="411"/>
        <end position="437"/>
    </location>
</feature>
<evidence type="ECO:0000256" key="4">
    <source>
        <dbReference type="ARBA" id="ARBA00022692"/>
    </source>
</evidence>
<proteinExistence type="predicted"/>